<accession>T1JNB9</accession>
<evidence type="ECO:0000313" key="3">
    <source>
        <dbReference type="Proteomes" id="UP000014500"/>
    </source>
</evidence>
<dbReference type="Proteomes" id="UP000014500">
    <property type="component" value="Unassembled WGS sequence"/>
</dbReference>
<reference evidence="2" key="2">
    <citation type="submission" date="2015-02" db="UniProtKB">
        <authorList>
            <consortium name="EnsemblMetazoa"/>
        </authorList>
    </citation>
    <scope>IDENTIFICATION</scope>
</reference>
<feature type="transmembrane region" description="Helical" evidence="1">
    <location>
        <begin position="45"/>
        <end position="63"/>
    </location>
</feature>
<protein>
    <submittedName>
        <fullName evidence="2">Uncharacterized protein</fullName>
    </submittedName>
</protein>
<dbReference type="EMBL" id="JH431957">
    <property type="status" value="NOT_ANNOTATED_CDS"/>
    <property type="molecule type" value="Genomic_DNA"/>
</dbReference>
<feature type="transmembrane region" description="Helical" evidence="1">
    <location>
        <begin position="21"/>
        <end position="39"/>
    </location>
</feature>
<keyword evidence="3" id="KW-1185">Reference proteome</keyword>
<sequence length="65" mass="7284">MRYSSIALSVVHHLKCCVATYLHNQVAIMLLFSIEIFNVQIKGNVGWVILLAFLQGFCGMTLGRN</sequence>
<reference evidence="3" key="1">
    <citation type="submission" date="2011-05" db="EMBL/GenBank/DDBJ databases">
        <authorList>
            <person name="Richards S.R."/>
            <person name="Qu J."/>
            <person name="Jiang H."/>
            <person name="Jhangiani S.N."/>
            <person name="Agravi P."/>
            <person name="Goodspeed R."/>
            <person name="Gross S."/>
            <person name="Mandapat C."/>
            <person name="Jackson L."/>
            <person name="Mathew T."/>
            <person name="Pu L."/>
            <person name="Thornton R."/>
            <person name="Saada N."/>
            <person name="Wilczek-Boney K.B."/>
            <person name="Lee S."/>
            <person name="Kovar C."/>
            <person name="Wu Y."/>
            <person name="Scherer S.E."/>
            <person name="Worley K.C."/>
            <person name="Muzny D.M."/>
            <person name="Gibbs R."/>
        </authorList>
    </citation>
    <scope>NUCLEOTIDE SEQUENCE</scope>
    <source>
        <strain evidence="3">Brora</strain>
    </source>
</reference>
<keyword evidence="1" id="KW-0472">Membrane</keyword>
<proteinExistence type="predicted"/>
<dbReference type="EnsemblMetazoa" id="SMAR015348-RA">
    <property type="protein sequence ID" value="SMAR015348-PA"/>
    <property type="gene ID" value="SMAR015348"/>
</dbReference>
<dbReference type="AlphaFoldDB" id="T1JNB9"/>
<organism evidence="2 3">
    <name type="scientific">Strigamia maritima</name>
    <name type="common">European centipede</name>
    <name type="synonym">Geophilus maritimus</name>
    <dbReference type="NCBI Taxonomy" id="126957"/>
    <lineage>
        <taxon>Eukaryota</taxon>
        <taxon>Metazoa</taxon>
        <taxon>Ecdysozoa</taxon>
        <taxon>Arthropoda</taxon>
        <taxon>Myriapoda</taxon>
        <taxon>Chilopoda</taxon>
        <taxon>Pleurostigmophora</taxon>
        <taxon>Geophilomorpha</taxon>
        <taxon>Linotaeniidae</taxon>
        <taxon>Strigamia</taxon>
    </lineage>
</organism>
<evidence type="ECO:0000313" key="2">
    <source>
        <dbReference type="EnsemblMetazoa" id="SMAR015348-PA"/>
    </source>
</evidence>
<evidence type="ECO:0000256" key="1">
    <source>
        <dbReference type="SAM" id="Phobius"/>
    </source>
</evidence>
<keyword evidence="1" id="KW-1133">Transmembrane helix</keyword>
<name>T1JNB9_STRMM</name>
<dbReference type="HOGENOM" id="CLU_2852509_0_0_1"/>
<keyword evidence="1" id="KW-0812">Transmembrane</keyword>